<feature type="transmembrane region" description="Helical" evidence="1">
    <location>
        <begin position="245"/>
        <end position="271"/>
    </location>
</feature>
<sequence>MDILKQLKEVTLSVLPIALIASILSLLLKSSSVNEILNFGISCLCVIFGLTLFLTGVNNGLMPVGNKIGATITKSRSLLLIILVSLCLGFIITVAEPDVEVLAKQVAKISNSLSESTLIIAIASGVALFLMLSLIRTILHLPLKVILFVGYSIVLILALFVPPFFVSIGFDAGGATTGPMSVPFIMALGMGLAKVRGKDEESEFGYVALSSIGPILAVMVLGTFINVESAGASVADSASHGFFQILLSCFKSTGISFIPIFAVCVIMQLFFMKLPFHKALRMFLGMLYAYVGLVLFSCGVEFSFSQIANTLGATLAEFSKPLLVLLGGVLGSCVVLAEPAIWVLTEQVEDVSQGSIKKSLMMVTLCVAVSIAVMLGLTRSVFHLPILVFIIPCYAVILILMLFTPKLFSAIAFDSGGVATGPMSSAFLLPYAIGAAGGSSDASFGLIAFIAMMPILCIEVLGLIYRLTLKKGKKNE</sequence>
<keyword evidence="3" id="KW-1185">Reference proteome</keyword>
<feature type="transmembrane region" description="Helical" evidence="1">
    <location>
        <begin position="12"/>
        <end position="30"/>
    </location>
</feature>
<feature type="transmembrane region" description="Helical" evidence="1">
    <location>
        <begin position="322"/>
        <end position="344"/>
    </location>
</feature>
<feature type="transmembrane region" description="Helical" evidence="1">
    <location>
        <begin position="356"/>
        <end position="376"/>
    </location>
</feature>
<keyword evidence="1" id="KW-0472">Membrane</keyword>
<feature type="transmembrane region" description="Helical" evidence="1">
    <location>
        <begin position="410"/>
        <end position="433"/>
    </location>
</feature>
<keyword evidence="1" id="KW-0812">Transmembrane</keyword>
<feature type="transmembrane region" description="Helical" evidence="1">
    <location>
        <begin position="145"/>
        <end position="166"/>
    </location>
</feature>
<evidence type="ECO:0000256" key="1">
    <source>
        <dbReference type="SAM" id="Phobius"/>
    </source>
</evidence>
<gene>
    <name evidence="2" type="ORF">FYJ80_07595</name>
</gene>
<feature type="transmembrane region" description="Helical" evidence="1">
    <location>
        <begin position="172"/>
        <end position="192"/>
    </location>
</feature>
<dbReference type="Pfam" id="PF07556">
    <property type="entry name" value="DUF1538"/>
    <property type="match status" value="2"/>
</dbReference>
<feature type="transmembrane region" description="Helical" evidence="1">
    <location>
        <begin position="204"/>
        <end position="225"/>
    </location>
</feature>
<evidence type="ECO:0000313" key="3">
    <source>
        <dbReference type="Proteomes" id="UP000460549"/>
    </source>
</evidence>
<feature type="transmembrane region" description="Helical" evidence="1">
    <location>
        <begin position="445"/>
        <end position="465"/>
    </location>
</feature>
<evidence type="ECO:0000313" key="2">
    <source>
        <dbReference type="EMBL" id="MSU06638.1"/>
    </source>
</evidence>
<feature type="transmembrane region" description="Helical" evidence="1">
    <location>
        <begin position="283"/>
        <end position="302"/>
    </location>
</feature>
<accession>A0A7X2TS46</accession>
<dbReference type="AlphaFoldDB" id="A0A7X2TS46"/>
<keyword evidence="1" id="KW-1133">Transmembrane helix</keyword>
<dbReference type="RefSeq" id="WP_154425637.1">
    <property type="nucleotide sequence ID" value="NZ_VUNN01000014.1"/>
</dbReference>
<protein>
    <submittedName>
        <fullName evidence="2">DUF1538 domain-containing protein</fullName>
    </submittedName>
</protein>
<dbReference type="EMBL" id="VUNN01000014">
    <property type="protein sequence ID" value="MSU06638.1"/>
    <property type="molecule type" value="Genomic_DNA"/>
</dbReference>
<feature type="transmembrane region" description="Helical" evidence="1">
    <location>
        <begin position="116"/>
        <end position="138"/>
    </location>
</feature>
<comment type="caution">
    <text evidence="2">The sequence shown here is derived from an EMBL/GenBank/DDBJ whole genome shotgun (WGS) entry which is preliminary data.</text>
</comment>
<name>A0A7X2TS46_9SPIO</name>
<proteinExistence type="predicted"/>
<feature type="transmembrane region" description="Helical" evidence="1">
    <location>
        <begin position="78"/>
        <end position="96"/>
    </location>
</feature>
<feature type="transmembrane region" description="Helical" evidence="1">
    <location>
        <begin position="382"/>
        <end position="403"/>
    </location>
</feature>
<dbReference type="Proteomes" id="UP000460549">
    <property type="component" value="Unassembled WGS sequence"/>
</dbReference>
<feature type="transmembrane region" description="Helical" evidence="1">
    <location>
        <begin position="36"/>
        <end position="57"/>
    </location>
</feature>
<dbReference type="InterPro" id="IPR011435">
    <property type="entry name" value="UmpAB"/>
</dbReference>
<reference evidence="2 3" key="1">
    <citation type="submission" date="2019-08" db="EMBL/GenBank/DDBJ databases">
        <title>In-depth cultivation of the pig gut microbiome towards novel bacterial diversity and tailored functional studies.</title>
        <authorList>
            <person name="Wylensek D."/>
            <person name="Hitch T.C.A."/>
            <person name="Clavel T."/>
        </authorList>
    </citation>
    <scope>NUCLEOTIDE SEQUENCE [LARGE SCALE GENOMIC DNA]</scope>
    <source>
        <strain evidence="2 3">NM-380-WT-3C1</strain>
    </source>
</reference>
<organism evidence="2 3">
    <name type="scientific">Bullifex porci</name>
    <dbReference type="NCBI Taxonomy" id="2606638"/>
    <lineage>
        <taxon>Bacteria</taxon>
        <taxon>Pseudomonadati</taxon>
        <taxon>Spirochaetota</taxon>
        <taxon>Spirochaetia</taxon>
        <taxon>Spirochaetales</taxon>
        <taxon>Spirochaetaceae</taxon>
        <taxon>Bullifex</taxon>
    </lineage>
</organism>